<dbReference type="SUPFAM" id="SSF52172">
    <property type="entry name" value="CheY-like"/>
    <property type="match status" value="1"/>
</dbReference>
<evidence type="ECO:0000256" key="1">
    <source>
        <dbReference type="ARBA" id="ARBA00022553"/>
    </source>
</evidence>
<sequence>MHKIKVAVLSDEELLGTTLVAFLNKQTEVEVVRIFKDGESALSGIEKQPVDVLLFDIHLPGISGIEVVGRLKERCPAMACLALTSKDDDGTIFEALHAGASGYLLRNAGNTAIIEGIKDVYKGGFPMSSMVTRKVINRLFVAPAPGLKSEKLSQRENEILLQLSKGYRYKEIAAHFFISVETVRTHIRNIYEKLQVNSRAEAIRKVKDSMTASIHNT</sequence>
<organism evidence="6 7">
    <name type="scientific">Niabella pedocola</name>
    <dbReference type="NCBI Taxonomy" id="1752077"/>
    <lineage>
        <taxon>Bacteria</taxon>
        <taxon>Pseudomonadati</taxon>
        <taxon>Bacteroidota</taxon>
        <taxon>Chitinophagia</taxon>
        <taxon>Chitinophagales</taxon>
        <taxon>Chitinophagaceae</taxon>
        <taxon>Niabella</taxon>
    </lineage>
</organism>
<feature type="domain" description="HTH luxR-type" evidence="4">
    <location>
        <begin position="145"/>
        <end position="210"/>
    </location>
</feature>
<dbReference type="SUPFAM" id="SSF46894">
    <property type="entry name" value="C-terminal effector domain of the bipartite response regulators"/>
    <property type="match status" value="1"/>
</dbReference>
<comment type="caution">
    <text evidence="6">The sequence shown here is derived from an EMBL/GenBank/DDBJ whole genome shotgun (WGS) entry which is preliminary data.</text>
</comment>
<dbReference type="CDD" id="cd06170">
    <property type="entry name" value="LuxR_C_like"/>
    <property type="match status" value="1"/>
</dbReference>
<reference evidence="6 7" key="1">
    <citation type="submission" date="2021-11" db="EMBL/GenBank/DDBJ databases">
        <title>Genomic of Niabella pedocola.</title>
        <authorList>
            <person name="Wu T."/>
        </authorList>
    </citation>
    <scope>NUCLEOTIDE SEQUENCE [LARGE SCALE GENOMIC DNA]</scope>
    <source>
        <strain evidence="6 7">JCM 31011</strain>
    </source>
</reference>
<feature type="modified residue" description="4-aspartylphosphate" evidence="3">
    <location>
        <position position="56"/>
    </location>
</feature>
<dbReference type="PROSITE" id="PS00622">
    <property type="entry name" value="HTH_LUXR_1"/>
    <property type="match status" value="1"/>
</dbReference>
<protein>
    <submittedName>
        <fullName evidence="6">Response regulator transcription factor</fullName>
    </submittedName>
</protein>
<dbReference type="Pfam" id="PF00196">
    <property type="entry name" value="GerE"/>
    <property type="match status" value="1"/>
</dbReference>
<keyword evidence="2" id="KW-0238">DNA-binding</keyword>
<gene>
    <name evidence="6" type="ORF">LQ567_21915</name>
</gene>
<keyword evidence="7" id="KW-1185">Reference proteome</keyword>
<keyword evidence="1 3" id="KW-0597">Phosphoprotein</keyword>
<feature type="domain" description="Response regulatory" evidence="5">
    <location>
        <begin position="5"/>
        <end position="121"/>
    </location>
</feature>
<dbReference type="PRINTS" id="PR00038">
    <property type="entry name" value="HTHLUXR"/>
</dbReference>
<dbReference type="InterPro" id="IPR011006">
    <property type="entry name" value="CheY-like_superfamily"/>
</dbReference>
<evidence type="ECO:0000313" key="6">
    <source>
        <dbReference type="EMBL" id="MCD2425456.1"/>
    </source>
</evidence>
<evidence type="ECO:0000259" key="4">
    <source>
        <dbReference type="PROSITE" id="PS50043"/>
    </source>
</evidence>
<dbReference type="InterPro" id="IPR058245">
    <property type="entry name" value="NreC/VraR/RcsB-like_REC"/>
</dbReference>
<proteinExistence type="predicted"/>
<dbReference type="Gene3D" id="3.40.50.2300">
    <property type="match status" value="1"/>
</dbReference>
<evidence type="ECO:0000256" key="2">
    <source>
        <dbReference type="ARBA" id="ARBA00023125"/>
    </source>
</evidence>
<dbReference type="EMBL" id="JAJNEC010000007">
    <property type="protein sequence ID" value="MCD2425456.1"/>
    <property type="molecule type" value="Genomic_DNA"/>
</dbReference>
<dbReference type="SMART" id="SM00421">
    <property type="entry name" value="HTH_LUXR"/>
    <property type="match status" value="1"/>
</dbReference>
<evidence type="ECO:0000259" key="5">
    <source>
        <dbReference type="PROSITE" id="PS50110"/>
    </source>
</evidence>
<dbReference type="CDD" id="cd17535">
    <property type="entry name" value="REC_NarL-like"/>
    <property type="match status" value="1"/>
</dbReference>
<dbReference type="PANTHER" id="PTHR43214">
    <property type="entry name" value="TWO-COMPONENT RESPONSE REGULATOR"/>
    <property type="match status" value="1"/>
</dbReference>
<accession>A0ABS8PWK3</accession>
<dbReference type="Pfam" id="PF00072">
    <property type="entry name" value="Response_reg"/>
    <property type="match status" value="1"/>
</dbReference>
<evidence type="ECO:0000313" key="7">
    <source>
        <dbReference type="Proteomes" id="UP001199816"/>
    </source>
</evidence>
<dbReference type="PROSITE" id="PS50110">
    <property type="entry name" value="RESPONSE_REGULATORY"/>
    <property type="match status" value="1"/>
</dbReference>
<dbReference type="Proteomes" id="UP001199816">
    <property type="component" value="Unassembled WGS sequence"/>
</dbReference>
<evidence type="ECO:0000256" key="3">
    <source>
        <dbReference type="PROSITE-ProRule" id="PRU00169"/>
    </source>
</evidence>
<dbReference type="RefSeq" id="WP_231007950.1">
    <property type="nucleotide sequence ID" value="NZ_JAJNEC010000007.1"/>
</dbReference>
<dbReference type="PROSITE" id="PS50043">
    <property type="entry name" value="HTH_LUXR_2"/>
    <property type="match status" value="1"/>
</dbReference>
<name>A0ABS8PWK3_9BACT</name>
<dbReference type="InterPro" id="IPR016032">
    <property type="entry name" value="Sig_transdc_resp-reg_C-effctor"/>
</dbReference>
<dbReference type="InterPro" id="IPR000792">
    <property type="entry name" value="Tscrpt_reg_LuxR_C"/>
</dbReference>
<dbReference type="InterPro" id="IPR039420">
    <property type="entry name" value="WalR-like"/>
</dbReference>
<dbReference type="InterPro" id="IPR001789">
    <property type="entry name" value="Sig_transdc_resp-reg_receiver"/>
</dbReference>
<dbReference type="SMART" id="SM00448">
    <property type="entry name" value="REC"/>
    <property type="match status" value="1"/>
</dbReference>